<reference evidence="2 3" key="1">
    <citation type="submission" date="2019-08" db="EMBL/GenBank/DDBJ databases">
        <title>In-depth cultivation of the pig gut microbiome towards novel bacterial diversity and tailored functional studies.</title>
        <authorList>
            <person name="Wylensek D."/>
            <person name="Hitch T.C.A."/>
            <person name="Clavel T."/>
        </authorList>
    </citation>
    <scope>NUCLEOTIDE SEQUENCE [LARGE SCALE GENOMIC DNA]</scope>
    <source>
        <strain evidence="3">WCA-380-WT-3B3</strain>
    </source>
</reference>
<accession>A0A6I2UP45</accession>
<evidence type="ECO:0000313" key="2">
    <source>
        <dbReference type="EMBL" id="MSV23963.1"/>
    </source>
</evidence>
<keyword evidence="3" id="KW-1185">Reference proteome</keyword>
<feature type="transmembrane region" description="Helical" evidence="1">
    <location>
        <begin position="403"/>
        <end position="428"/>
    </location>
</feature>
<comment type="caution">
    <text evidence="2">The sequence shown here is derived from an EMBL/GenBank/DDBJ whole genome shotgun (WGS) entry which is preliminary data.</text>
</comment>
<evidence type="ECO:0000256" key="1">
    <source>
        <dbReference type="SAM" id="Phobius"/>
    </source>
</evidence>
<dbReference type="PANTHER" id="PTHR38442:SF1">
    <property type="entry name" value="INNER MEMBRANE PROTEIN"/>
    <property type="match status" value="1"/>
</dbReference>
<keyword evidence="1" id="KW-0472">Membrane</keyword>
<dbReference type="GO" id="GO:0005886">
    <property type="term" value="C:plasma membrane"/>
    <property type="evidence" value="ECO:0007669"/>
    <property type="project" value="TreeGrafter"/>
</dbReference>
<name>A0A6I2UP45_9FIRM</name>
<protein>
    <submittedName>
        <fullName evidence="2">DUF445 domain-containing protein</fullName>
    </submittedName>
</protein>
<keyword evidence="1" id="KW-1133">Transmembrane helix</keyword>
<proteinExistence type="predicted"/>
<dbReference type="Pfam" id="PF04286">
    <property type="entry name" value="DUF445"/>
    <property type="match status" value="1"/>
</dbReference>
<dbReference type="Proteomes" id="UP000430222">
    <property type="component" value="Unassembled WGS sequence"/>
</dbReference>
<organism evidence="2 3">
    <name type="scientific">Selenomonas montiformis</name>
    <dbReference type="NCBI Taxonomy" id="2652285"/>
    <lineage>
        <taxon>Bacteria</taxon>
        <taxon>Bacillati</taxon>
        <taxon>Bacillota</taxon>
        <taxon>Negativicutes</taxon>
        <taxon>Selenomonadales</taxon>
        <taxon>Selenomonadaceae</taxon>
        <taxon>Selenomonas</taxon>
    </lineage>
</organism>
<gene>
    <name evidence="2" type="ORF">FYJ78_01905</name>
</gene>
<evidence type="ECO:0000313" key="3">
    <source>
        <dbReference type="Proteomes" id="UP000430222"/>
    </source>
</evidence>
<sequence>MWSDWNKADRTLLLALVLFFFALCIHLQYPGRVVADGFLFCAEAALVGGIADWFAVTALFRKPLGFPYHTAILPRRRTAFIQASVQMVQREFFSKRKIFRHLEHLRLFPLLMGWLAKKDTEDRLVRQMMHEVRSVLFSQDMQVQASELARHLRAALSRVPPDQLAILLERWFRHDGRDKVFLMRLAEYLKGRASSDQTRQFLIHQFEAYGKQNMKDHPMAAFFVGLAQAVDLVNYEEAAVLTQRQILSALEKLSVPDSDLQRRVLTLLYDQADQLRQEPHWRQMLCGIRDGLLDELPWEQIVGRVWGQFRDTLCGDTKKSWGEAGFSLHLEELLRREYCHMLWIMETKPQLHQQLERFLYDLIARSALHAQTLIGVIVTQVLSRLTDEQLNHLVYDKVEPDLLWIRMNGSIVGAGIGLLLFVSLRFLAY</sequence>
<dbReference type="InterPro" id="IPR007383">
    <property type="entry name" value="DUF445"/>
</dbReference>
<feature type="transmembrane region" description="Helical" evidence="1">
    <location>
        <begin position="12"/>
        <end position="31"/>
    </location>
</feature>
<dbReference type="AlphaFoldDB" id="A0A6I2UP45"/>
<keyword evidence="1" id="KW-0812">Transmembrane</keyword>
<dbReference type="EMBL" id="VUNL01000002">
    <property type="protein sequence ID" value="MSV23963.1"/>
    <property type="molecule type" value="Genomic_DNA"/>
</dbReference>
<dbReference type="PANTHER" id="PTHR38442">
    <property type="entry name" value="INNER MEMBRANE PROTEIN-RELATED"/>
    <property type="match status" value="1"/>
</dbReference>